<dbReference type="GO" id="GO:0000976">
    <property type="term" value="F:transcription cis-regulatory region binding"/>
    <property type="evidence" value="ECO:0007669"/>
    <property type="project" value="UniProtKB-ARBA"/>
</dbReference>
<dbReference type="InterPro" id="IPR017930">
    <property type="entry name" value="Myb_dom"/>
</dbReference>
<name>A0A843VDX0_COLES</name>
<dbReference type="Pfam" id="PF00249">
    <property type="entry name" value="Myb_DNA-binding"/>
    <property type="match status" value="2"/>
</dbReference>
<feature type="compositionally biased region" description="Basic and acidic residues" evidence="7">
    <location>
        <begin position="132"/>
        <end position="144"/>
    </location>
</feature>
<evidence type="ECO:0000256" key="1">
    <source>
        <dbReference type="ARBA" id="ARBA00004123"/>
    </source>
</evidence>
<evidence type="ECO:0000256" key="3">
    <source>
        <dbReference type="ARBA" id="ARBA00023015"/>
    </source>
</evidence>
<feature type="domain" description="HTH myb-type" evidence="9">
    <location>
        <begin position="9"/>
        <end position="61"/>
    </location>
</feature>
<gene>
    <name evidence="10" type="ORF">Taro_024526</name>
</gene>
<dbReference type="SMR" id="A0A843VDX0"/>
<dbReference type="InterPro" id="IPR015495">
    <property type="entry name" value="Myb_TF_plants"/>
</dbReference>
<dbReference type="FunFam" id="1.10.10.60:FF:000069">
    <property type="entry name" value="MYB transcription factor"/>
    <property type="match status" value="1"/>
</dbReference>
<keyword evidence="2" id="KW-0677">Repeat</keyword>
<dbReference type="Gene3D" id="1.10.10.60">
    <property type="entry name" value="Homeodomain-like"/>
    <property type="match status" value="2"/>
</dbReference>
<comment type="caution">
    <text evidence="10">The sequence shown here is derived from an EMBL/GenBank/DDBJ whole genome shotgun (WGS) entry which is preliminary data.</text>
</comment>
<evidence type="ECO:0000256" key="6">
    <source>
        <dbReference type="ARBA" id="ARBA00023242"/>
    </source>
</evidence>
<evidence type="ECO:0000256" key="7">
    <source>
        <dbReference type="SAM" id="MobiDB-lite"/>
    </source>
</evidence>
<accession>A0A843VDX0</accession>
<keyword evidence="11" id="KW-1185">Reference proteome</keyword>
<dbReference type="PANTHER" id="PTHR47994:SF5">
    <property type="entry name" value="F14D16.11-RELATED"/>
    <property type="match status" value="1"/>
</dbReference>
<dbReference type="PANTHER" id="PTHR47994">
    <property type="entry name" value="F14D16.11-RELATED"/>
    <property type="match status" value="1"/>
</dbReference>
<dbReference type="OrthoDB" id="2143914at2759"/>
<evidence type="ECO:0000313" key="10">
    <source>
        <dbReference type="EMBL" id="MQL91910.1"/>
    </source>
</evidence>
<dbReference type="CDD" id="cd00167">
    <property type="entry name" value="SANT"/>
    <property type="match status" value="2"/>
</dbReference>
<evidence type="ECO:0000256" key="2">
    <source>
        <dbReference type="ARBA" id="ARBA00022737"/>
    </source>
</evidence>
<evidence type="ECO:0000313" key="11">
    <source>
        <dbReference type="Proteomes" id="UP000652761"/>
    </source>
</evidence>
<evidence type="ECO:0000259" key="8">
    <source>
        <dbReference type="PROSITE" id="PS50090"/>
    </source>
</evidence>
<dbReference type="GO" id="GO:0006355">
    <property type="term" value="P:regulation of DNA-templated transcription"/>
    <property type="evidence" value="ECO:0007669"/>
    <property type="project" value="UniProtKB-ARBA"/>
</dbReference>
<reference evidence="10" key="1">
    <citation type="submission" date="2017-07" db="EMBL/GenBank/DDBJ databases">
        <title>Taro Niue Genome Assembly and Annotation.</title>
        <authorList>
            <person name="Atibalentja N."/>
            <person name="Keating K."/>
            <person name="Fields C.J."/>
        </authorList>
    </citation>
    <scope>NUCLEOTIDE SEQUENCE</scope>
    <source>
        <strain evidence="10">Niue_2</strain>
        <tissue evidence="10">Leaf</tissue>
    </source>
</reference>
<protein>
    <submittedName>
        <fullName evidence="10">Uncharacterized protein</fullName>
    </submittedName>
</protein>
<dbReference type="SMART" id="SM00717">
    <property type="entry name" value="SANT"/>
    <property type="match status" value="2"/>
</dbReference>
<dbReference type="AlphaFoldDB" id="A0A843VDX0"/>
<dbReference type="InterPro" id="IPR001005">
    <property type="entry name" value="SANT/Myb"/>
</dbReference>
<feature type="compositionally biased region" description="Low complexity" evidence="7">
    <location>
        <begin position="199"/>
        <end position="218"/>
    </location>
</feature>
<keyword evidence="6" id="KW-0539">Nucleus</keyword>
<evidence type="ECO:0000256" key="4">
    <source>
        <dbReference type="ARBA" id="ARBA00023125"/>
    </source>
</evidence>
<feature type="domain" description="Myb-like" evidence="8">
    <location>
        <begin position="62"/>
        <end position="112"/>
    </location>
</feature>
<feature type="region of interest" description="Disordered" evidence="7">
    <location>
        <begin position="158"/>
        <end position="218"/>
    </location>
</feature>
<dbReference type="SUPFAM" id="SSF46689">
    <property type="entry name" value="Homeodomain-like"/>
    <property type="match status" value="1"/>
</dbReference>
<feature type="domain" description="HTH myb-type" evidence="9">
    <location>
        <begin position="62"/>
        <end position="116"/>
    </location>
</feature>
<dbReference type="Proteomes" id="UP000652761">
    <property type="component" value="Unassembled WGS sequence"/>
</dbReference>
<proteinExistence type="predicted"/>
<dbReference type="EMBL" id="NMUH01001391">
    <property type="protein sequence ID" value="MQL91910.1"/>
    <property type="molecule type" value="Genomic_DNA"/>
</dbReference>
<dbReference type="PROSITE" id="PS50090">
    <property type="entry name" value="MYB_LIKE"/>
    <property type="match status" value="2"/>
</dbReference>
<organism evidence="10 11">
    <name type="scientific">Colocasia esculenta</name>
    <name type="common">Wild taro</name>
    <name type="synonym">Arum esculentum</name>
    <dbReference type="NCBI Taxonomy" id="4460"/>
    <lineage>
        <taxon>Eukaryota</taxon>
        <taxon>Viridiplantae</taxon>
        <taxon>Streptophyta</taxon>
        <taxon>Embryophyta</taxon>
        <taxon>Tracheophyta</taxon>
        <taxon>Spermatophyta</taxon>
        <taxon>Magnoliopsida</taxon>
        <taxon>Liliopsida</taxon>
        <taxon>Araceae</taxon>
        <taxon>Aroideae</taxon>
        <taxon>Colocasieae</taxon>
        <taxon>Colocasia</taxon>
    </lineage>
</organism>
<dbReference type="GO" id="GO:0005634">
    <property type="term" value="C:nucleus"/>
    <property type="evidence" value="ECO:0007669"/>
    <property type="project" value="UniProtKB-SubCell"/>
</dbReference>
<sequence>MGRRPCCDKVGLKKGPWTAEEDGKLISFIRTHGQCCWRAVPKLAGLLRCGKSCRLRWTNYLRPDLKRGFLSEFEEQVVIDLHASLGNRWSKIAAHLPGRTDNEIKNLWNTYIKKKLEKVGIDPQTHQPLQRSNDDNVNDQKQDQLEQERVDQAIVDNIIRSKDSTTPSDQLLGPKLKGQKEEEEEEPMITQQHGEVTDSSAASISTSSTTISPSSSSSTASNSLIQEYYWPQLPSMDQWGESYLWGFDDSTAYSWDLGYGGGKVAMDAFGNCHMISVLDEEDSWRFALL</sequence>
<feature type="compositionally biased region" description="Polar residues" evidence="7">
    <location>
        <begin position="189"/>
        <end position="198"/>
    </location>
</feature>
<keyword evidence="3" id="KW-0805">Transcription regulation</keyword>
<dbReference type="InterPro" id="IPR009057">
    <property type="entry name" value="Homeodomain-like_sf"/>
</dbReference>
<evidence type="ECO:0000256" key="5">
    <source>
        <dbReference type="ARBA" id="ARBA00023163"/>
    </source>
</evidence>
<comment type="subcellular location">
    <subcellularLocation>
        <location evidence="1">Nucleus</location>
    </subcellularLocation>
</comment>
<keyword evidence="5" id="KW-0804">Transcription</keyword>
<keyword evidence="4" id="KW-0238">DNA-binding</keyword>
<feature type="domain" description="Myb-like" evidence="8">
    <location>
        <begin position="9"/>
        <end position="61"/>
    </location>
</feature>
<dbReference type="GO" id="GO:0046394">
    <property type="term" value="P:carboxylic acid biosynthetic process"/>
    <property type="evidence" value="ECO:0007669"/>
    <property type="project" value="UniProtKB-ARBA"/>
</dbReference>
<feature type="region of interest" description="Disordered" evidence="7">
    <location>
        <begin position="122"/>
        <end position="144"/>
    </location>
</feature>
<dbReference type="PROSITE" id="PS51294">
    <property type="entry name" value="HTH_MYB"/>
    <property type="match status" value="2"/>
</dbReference>
<evidence type="ECO:0000259" key="9">
    <source>
        <dbReference type="PROSITE" id="PS51294"/>
    </source>
</evidence>